<evidence type="ECO:0000313" key="2">
    <source>
        <dbReference type="EMBL" id="RBP69720.1"/>
    </source>
</evidence>
<dbReference type="InterPro" id="IPR032466">
    <property type="entry name" value="Metal_Hydrolase"/>
</dbReference>
<dbReference type="InterPro" id="IPR052349">
    <property type="entry name" value="Metallo-hydrolase_Enzymes"/>
</dbReference>
<gene>
    <name evidence="2" type="ORF">DFO65_11181</name>
</gene>
<dbReference type="GO" id="GO:0016814">
    <property type="term" value="F:hydrolase activity, acting on carbon-nitrogen (but not peptide) bonds, in cyclic amidines"/>
    <property type="evidence" value="ECO:0007669"/>
    <property type="project" value="TreeGrafter"/>
</dbReference>
<evidence type="ECO:0000313" key="3">
    <source>
        <dbReference type="Proteomes" id="UP000253509"/>
    </source>
</evidence>
<dbReference type="PANTHER" id="PTHR32027:SF9">
    <property type="entry name" value="BLL3847 PROTEIN"/>
    <property type="match status" value="1"/>
</dbReference>
<reference evidence="2 3" key="1">
    <citation type="submission" date="2018-06" db="EMBL/GenBank/DDBJ databases">
        <title>Freshwater and sediment microbial communities from various areas in North America, analyzing microbe dynamics in response to fracking.</title>
        <authorList>
            <person name="Lamendella R."/>
        </authorList>
    </citation>
    <scope>NUCLEOTIDE SEQUENCE [LARGE SCALE GENOMIC DNA]</scope>
    <source>
        <strain evidence="2 3">3b_TX</strain>
    </source>
</reference>
<dbReference type="Pfam" id="PF07969">
    <property type="entry name" value="Amidohydro_3"/>
    <property type="match status" value="1"/>
</dbReference>
<proteinExistence type="predicted"/>
<dbReference type="InterPro" id="IPR013108">
    <property type="entry name" value="Amidohydro_3"/>
</dbReference>
<dbReference type="AlphaFoldDB" id="A0A366IEM6"/>
<dbReference type="PANTHER" id="PTHR32027">
    <property type="entry name" value="CYTOSINE DEAMINASE"/>
    <property type="match status" value="1"/>
</dbReference>
<name>A0A366IEM6_9MICO</name>
<accession>A0A366IEM6</accession>
<dbReference type="Gene3D" id="3.20.20.140">
    <property type="entry name" value="Metal-dependent hydrolases"/>
    <property type="match status" value="1"/>
</dbReference>
<organism evidence="2 3">
    <name type="scientific">Brevibacterium celere</name>
    <dbReference type="NCBI Taxonomy" id="225845"/>
    <lineage>
        <taxon>Bacteria</taxon>
        <taxon>Bacillati</taxon>
        <taxon>Actinomycetota</taxon>
        <taxon>Actinomycetes</taxon>
        <taxon>Micrococcales</taxon>
        <taxon>Brevibacteriaceae</taxon>
        <taxon>Brevibacterium</taxon>
    </lineage>
</organism>
<sequence length="418" mass="44980">MLTDVRLFSRHHDDPCVDVEIADGRIAAITPSADRGPSTDRDAERAADDTRIDGRGRLLLPGLGDVHAHLDSNRMGQTFRPHTADGTLHGYIMNDRVNWRHGERSVRDQASFAIAAIVASGGVRIRSHTQIDGDCRLERFEGVREALAAHADVLDSQIVAFPQAGIVRESGVRELLDTALSEGADLIGGLDPLQYDRDPVRHLDIVFSLAEKHGKGADIHLHEGGSAGAWSIEEIAHRTRTLGLAGRVTISHAFALHTNPEPEVRRLVELIAEAGISCTTVAPSKGCLPQRLLAEHRVAVGLGEDGQRDYWSPYGDGDLLRRTWQLAFTNGFRRDEDIEACLDIASRGGAQVMAGARPDGTPLTADSEFGLGTGARADFLLVDSDTVTSAIMDAPADRDVYRGGVLVASGGELLGGIR</sequence>
<dbReference type="Proteomes" id="UP000253509">
    <property type="component" value="Unassembled WGS sequence"/>
</dbReference>
<dbReference type="Gene3D" id="2.30.40.10">
    <property type="entry name" value="Urease, subunit C, domain 1"/>
    <property type="match status" value="1"/>
</dbReference>
<feature type="domain" description="Amidohydrolase 3" evidence="1">
    <location>
        <begin position="108"/>
        <end position="412"/>
    </location>
</feature>
<dbReference type="InterPro" id="IPR011059">
    <property type="entry name" value="Metal-dep_hydrolase_composite"/>
</dbReference>
<protein>
    <submittedName>
        <fullName evidence="2">Cytosine/adenosine deaminase-related metal-dependent hydrolase</fullName>
    </submittedName>
</protein>
<dbReference type="EMBL" id="QNSB01000011">
    <property type="protein sequence ID" value="RBP69720.1"/>
    <property type="molecule type" value="Genomic_DNA"/>
</dbReference>
<dbReference type="SUPFAM" id="SSF51338">
    <property type="entry name" value="Composite domain of metallo-dependent hydrolases"/>
    <property type="match status" value="1"/>
</dbReference>
<dbReference type="SUPFAM" id="SSF51556">
    <property type="entry name" value="Metallo-dependent hydrolases"/>
    <property type="match status" value="1"/>
</dbReference>
<keyword evidence="3" id="KW-1185">Reference proteome</keyword>
<keyword evidence="2" id="KW-0378">Hydrolase</keyword>
<comment type="caution">
    <text evidence="2">The sequence shown here is derived from an EMBL/GenBank/DDBJ whole genome shotgun (WGS) entry which is preliminary data.</text>
</comment>
<evidence type="ECO:0000259" key="1">
    <source>
        <dbReference type="Pfam" id="PF07969"/>
    </source>
</evidence>